<evidence type="ECO:0000313" key="1">
    <source>
        <dbReference type="EMBL" id="KKL21555.1"/>
    </source>
</evidence>
<dbReference type="EMBL" id="LAZR01037688">
    <property type="protein sequence ID" value="KKL21555.1"/>
    <property type="molecule type" value="Genomic_DNA"/>
</dbReference>
<organism evidence="1">
    <name type="scientific">marine sediment metagenome</name>
    <dbReference type="NCBI Taxonomy" id="412755"/>
    <lineage>
        <taxon>unclassified sequences</taxon>
        <taxon>metagenomes</taxon>
        <taxon>ecological metagenomes</taxon>
    </lineage>
</organism>
<dbReference type="AlphaFoldDB" id="A0A0F9BI87"/>
<name>A0A0F9BI87_9ZZZZ</name>
<reference evidence="1" key="1">
    <citation type="journal article" date="2015" name="Nature">
        <title>Complex archaea that bridge the gap between prokaryotes and eukaryotes.</title>
        <authorList>
            <person name="Spang A."/>
            <person name="Saw J.H."/>
            <person name="Jorgensen S.L."/>
            <person name="Zaremba-Niedzwiedzka K."/>
            <person name="Martijn J."/>
            <person name="Lind A.E."/>
            <person name="van Eijk R."/>
            <person name="Schleper C."/>
            <person name="Guy L."/>
            <person name="Ettema T.J."/>
        </authorList>
    </citation>
    <scope>NUCLEOTIDE SEQUENCE</scope>
</reference>
<feature type="non-terminal residue" evidence="1">
    <location>
        <position position="22"/>
    </location>
</feature>
<proteinExistence type="predicted"/>
<sequence length="22" mass="2612">MPLFVQAKRYSNHLADPPKWRG</sequence>
<comment type="caution">
    <text evidence="1">The sequence shown here is derived from an EMBL/GenBank/DDBJ whole genome shotgun (WGS) entry which is preliminary data.</text>
</comment>
<accession>A0A0F9BI87</accession>
<protein>
    <submittedName>
        <fullName evidence="1">Uncharacterized protein</fullName>
    </submittedName>
</protein>
<gene>
    <name evidence="1" type="ORF">LCGC14_2444280</name>
</gene>